<reference evidence="18" key="1">
    <citation type="journal article" date="2021" name="PeerJ">
        <title>Extensive microbial diversity within the chicken gut microbiome revealed by metagenomics and culture.</title>
        <authorList>
            <person name="Gilroy R."/>
            <person name="Ravi A."/>
            <person name="Getino M."/>
            <person name="Pursley I."/>
            <person name="Horton D.L."/>
            <person name="Alikhan N.F."/>
            <person name="Baker D."/>
            <person name="Gharbi K."/>
            <person name="Hall N."/>
            <person name="Watson M."/>
            <person name="Adriaenssens E.M."/>
            <person name="Foster-Nyarko E."/>
            <person name="Jarju S."/>
            <person name="Secka A."/>
            <person name="Antonio M."/>
            <person name="Oren A."/>
            <person name="Chaudhuri R.R."/>
            <person name="La Ragione R."/>
            <person name="Hildebrand F."/>
            <person name="Pallen M.J."/>
        </authorList>
    </citation>
    <scope>NUCLEOTIDE SEQUENCE</scope>
    <source>
        <strain evidence="18">ChiSxjej1B13-11762</strain>
    </source>
</reference>
<evidence type="ECO:0000313" key="19">
    <source>
        <dbReference type="Proteomes" id="UP000824263"/>
    </source>
</evidence>
<comment type="pathway">
    <text evidence="2">Cell wall biogenesis; peptidoglycan biosynthesis.</text>
</comment>
<comment type="catalytic activity">
    <reaction evidence="12">
        <text>Preferential cleavage: (Ac)2-L-Lys-D-Ala-|-D-Ala. Also transpeptidation of peptidyl-alanyl moieties that are N-acyl substituents of D-alanine.</text>
        <dbReference type="EC" id="3.4.16.4"/>
    </reaction>
</comment>
<feature type="binding site" evidence="14">
    <location>
        <position position="245"/>
    </location>
    <ligand>
        <name>substrate</name>
    </ligand>
</feature>
<evidence type="ECO:0000259" key="16">
    <source>
        <dbReference type="Pfam" id="PF00768"/>
    </source>
</evidence>
<dbReference type="Gene3D" id="2.60.410.10">
    <property type="entry name" value="D-Ala-D-Ala carboxypeptidase, C-terminal domain"/>
    <property type="match status" value="1"/>
</dbReference>
<evidence type="ECO:0000256" key="1">
    <source>
        <dbReference type="ARBA" id="ARBA00003217"/>
    </source>
</evidence>
<comment type="similarity">
    <text evidence="3 15">Belongs to the peptidase S11 family.</text>
</comment>
<dbReference type="InterPro" id="IPR018044">
    <property type="entry name" value="Peptidase_S11"/>
</dbReference>
<organism evidence="18 19">
    <name type="scientific">Candidatus Dorea gallistercoris</name>
    <dbReference type="NCBI Taxonomy" id="2838542"/>
    <lineage>
        <taxon>Bacteria</taxon>
        <taxon>Bacillati</taxon>
        <taxon>Bacillota</taxon>
        <taxon>Clostridia</taxon>
        <taxon>Lachnospirales</taxon>
        <taxon>Lachnospiraceae</taxon>
        <taxon>Dorea</taxon>
    </lineage>
</organism>
<evidence type="ECO:0000259" key="17">
    <source>
        <dbReference type="Pfam" id="PF07943"/>
    </source>
</evidence>
<dbReference type="InterPro" id="IPR015956">
    <property type="entry name" value="Peniciliin-bd_prot_C_sf"/>
</dbReference>
<evidence type="ECO:0000256" key="7">
    <source>
        <dbReference type="ARBA" id="ARBA00022729"/>
    </source>
</evidence>
<evidence type="ECO:0000256" key="10">
    <source>
        <dbReference type="ARBA" id="ARBA00022984"/>
    </source>
</evidence>
<feature type="active site" description="Proton acceptor" evidence="13">
    <location>
        <position position="78"/>
    </location>
</feature>
<keyword evidence="7" id="KW-0732">Signal</keyword>
<keyword evidence="9" id="KW-0133">Cell shape</keyword>
<evidence type="ECO:0000256" key="3">
    <source>
        <dbReference type="ARBA" id="ARBA00007164"/>
    </source>
</evidence>
<evidence type="ECO:0000256" key="4">
    <source>
        <dbReference type="ARBA" id="ARBA00012448"/>
    </source>
</evidence>
<keyword evidence="8" id="KW-0378">Hydrolase</keyword>
<comment type="function">
    <text evidence="1">Removes C-terminal D-alanyl residues from sugar-peptide cell wall precursors.</text>
</comment>
<dbReference type="GO" id="GO:0009002">
    <property type="term" value="F:serine-type D-Ala-D-Ala carboxypeptidase activity"/>
    <property type="evidence" value="ECO:0007669"/>
    <property type="project" value="UniProtKB-EC"/>
</dbReference>
<dbReference type="EMBL" id="DXGF01000084">
    <property type="protein sequence ID" value="HIW83555.1"/>
    <property type="molecule type" value="Genomic_DNA"/>
</dbReference>
<dbReference type="EC" id="3.4.16.4" evidence="4"/>
<evidence type="ECO:0000256" key="11">
    <source>
        <dbReference type="ARBA" id="ARBA00023316"/>
    </source>
</evidence>
<dbReference type="GO" id="GO:0009252">
    <property type="term" value="P:peptidoglycan biosynthetic process"/>
    <property type="evidence" value="ECO:0007669"/>
    <property type="project" value="UniProtKB-KW"/>
</dbReference>
<accession>A0A9D1R9W8</accession>
<evidence type="ECO:0000256" key="5">
    <source>
        <dbReference type="ARBA" id="ARBA00022645"/>
    </source>
</evidence>
<dbReference type="GO" id="GO:0071555">
    <property type="term" value="P:cell wall organization"/>
    <property type="evidence" value="ECO:0007669"/>
    <property type="project" value="UniProtKB-KW"/>
</dbReference>
<dbReference type="GO" id="GO:0006508">
    <property type="term" value="P:proteolysis"/>
    <property type="evidence" value="ECO:0007669"/>
    <property type="project" value="UniProtKB-KW"/>
</dbReference>
<gene>
    <name evidence="18" type="ORF">H9873_04450</name>
</gene>
<dbReference type="GO" id="GO:0008360">
    <property type="term" value="P:regulation of cell shape"/>
    <property type="evidence" value="ECO:0007669"/>
    <property type="project" value="UniProtKB-KW"/>
</dbReference>
<proteinExistence type="inferred from homology"/>
<dbReference type="SUPFAM" id="SSF56601">
    <property type="entry name" value="beta-lactamase/transpeptidase-like"/>
    <property type="match status" value="1"/>
</dbReference>
<reference evidence="18" key="2">
    <citation type="submission" date="2021-04" db="EMBL/GenBank/DDBJ databases">
        <authorList>
            <person name="Gilroy R."/>
        </authorList>
    </citation>
    <scope>NUCLEOTIDE SEQUENCE</scope>
    <source>
        <strain evidence="18">ChiSxjej1B13-11762</strain>
    </source>
</reference>
<evidence type="ECO:0000256" key="8">
    <source>
        <dbReference type="ARBA" id="ARBA00022801"/>
    </source>
</evidence>
<feature type="domain" description="Peptidase S11 D-Ala-D-Ala carboxypeptidase A C-terminal" evidence="17">
    <location>
        <begin position="327"/>
        <end position="392"/>
    </location>
</feature>
<dbReference type="Pfam" id="PF07943">
    <property type="entry name" value="PBP5_C"/>
    <property type="match status" value="1"/>
</dbReference>
<feature type="active site" description="Acyl-ester intermediate" evidence="13">
    <location>
        <position position="75"/>
    </location>
</feature>
<feature type="active site" evidence="13">
    <location>
        <position position="130"/>
    </location>
</feature>
<dbReference type="AlphaFoldDB" id="A0A9D1R9W8"/>
<evidence type="ECO:0000256" key="12">
    <source>
        <dbReference type="ARBA" id="ARBA00034000"/>
    </source>
</evidence>
<keyword evidence="6" id="KW-0645">Protease</keyword>
<dbReference type="PANTHER" id="PTHR21581:SF33">
    <property type="entry name" value="D-ALANYL-D-ALANINE CARBOXYPEPTIDASE DACB"/>
    <property type="match status" value="1"/>
</dbReference>
<sequence>MADRVKKIVGLGMLLVCLMAAQILGPLGAARIPAYASESQDEPLNLYAQCAVLMDGDSGRILFGKNEGEVRPMASTTKIMTCILALEQMEEGQTATVSDYAASQPKVRLGVRGKEEYLIWDLLYALMLESYNDSAVVIAEGISGSVEAFAKLMNEKARELGCEDTHFVTPNGLDGEDDGGIHATTAADLARIMRYCIRESPKKDDFLKITRTKTYQFTDCSGKRSFTCTNHNAFLDMMEGALSGKTGFTADAGYCYVGALTQGERTFIVALLACGWPNNKGYKWKDTRALMEYGLANYEYREITVDVSPREIPVVDGVKPESPFAAETTVLAGLPHPESFQILLGKEEQVEIQEEYQEFLSAPAAKGEKAGKVLCMLDGDEIREYQVVTLEAARKRDLGWCLSQVVKRWAL</sequence>
<evidence type="ECO:0000256" key="6">
    <source>
        <dbReference type="ARBA" id="ARBA00022670"/>
    </source>
</evidence>
<keyword evidence="5 18" id="KW-0121">Carboxypeptidase</keyword>
<dbReference type="PRINTS" id="PR00725">
    <property type="entry name" value="DADACBPTASE1"/>
</dbReference>
<evidence type="ECO:0000256" key="13">
    <source>
        <dbReference type="PIRSR" id="PIRSR618044-1"/>
    </source>
</evidence>
<dbReference type="InterPro" id="IPR001967">
    <property type="entry name" value="Peptidase_S11_N"/>
</dbReference>
<dbReference type="InterPro" id="IPR012907">
    <property type="entry name" value="Peptidase_S11_C"/>
</dbReference>
<dbReference type="Proteomes" id="UP000824263">
    <property type="component" value="Unassembled WGS sequence"/>
</dbReference>
<dbReference type="InterPro" id="IPR012338">
    <property type="entry name" value="Beta-lactam/transpept-like"/>
</dbReference>
<dbReference type="PANTHER" id="PTHR21581">
    <property type="entry name" value="D-ALANYL-D-ALANINE CARBOXYPEPTIDASE"/>
    <property type="match status" value="1"/>
</dbReference>
<protein>
    <recommendedName>
        <fullName evidence="4">serine-type D-Ala-D-Ala carboxypeptidase</fullName>
        <ecNumber evidence="4">3.4.16.4</ecNumber>
    </recommendedName>
</protein>
<evidence type="ECO:0000256" key="14">
    <source>
        <dbReference type="PIRSR" id="PIRSR618044-2"/>
    </source>
</evidence>
<keyword evidence="11" id="KW-0961">Cell wall biogenesis/degradation</keyword>
<comment type="caution">
    <text evidence="18">The sequence shown here is derived from an EMBL/GenBank/DDBJ whole genome shotgun (WGS) entry which is preliminary data.</text>
</comment>
<keyword evidence="10" id="KW-0573">Peptidoglycan synthesis</keyword>
<name>A0A9D1R9W8_9FIRM</name>
<feature type="domain" description="Peptidase S11 D-alanyl-D-alanine carboxypeptidase A N-terminal" evidence="16">
    <location>
        <begin position="42"/>
        <end position="270"/>
    </location>
</feature>
<dbReference type="Pfam" id="PF00768">
    <property type="entry name" value="Peptidase_S11"/>
    <property type="match status" value="1"/>
</dbReference>
<dbReference type="Gene3D" id="3.40.710.10">
    <property type="entry name" value="DD-peptidase/beta-lactamase superfamily"/>
    <property type="match status" value="1"/>
</dbReference>
<evidence type="ECO:0000256" key="2">
    <source>
        <dbReference type="ARBA" id="ARBA00004752"/>
    </source>
</evidence>
<evidence type="ECO:0000256" key="9">
    <source>
        <dbReference type="ARBA" id="ARBA00022960"/>
    </source>
</evidence>
<evidence type="ECO:0000313" key="18">
    <source>
        <dbReference type="EMBL" id="HIW83555.1"/>
    </source>
</evidence>
<dbReference type="SUPFAM" id="SSF69189">
    <property type="entry name" value="Penicillin-binding protein associated domain"/>
    <property type="match status" value="1"/>
</dbReference>
<dbReference type="InterPro" id="IPR037167">
    <property type="entry name" value="Peptidase_S11_C_sf"/>
</dbReference>
<evidence type="ECO:0000256" key="15">
    <source>
        <dbReference type="RuleBase" id="RU004016"/>
    </source>
</evidence>